<keyword evidence="1" id="KW-0472">Membrane</keyword>
<evidence type="ECO:0000313" key="2">
    <source>
        <dbReference type="EMBL" id="MCX2562580.1"/>
    </source>
</evidence>
<keyword evidence="1" id="KW-1133">Transmembrane helix</keyword>
<keyword evidence="3" id="KW-1185">Reference proteome</keyword>
<feature type="transmembrane region" description="Helical" evidence="1">
    <location>
        <begin position="12"/>
        <end position="36"/>
    </location>
</feature>
<proteinExistence type="predicted"/>
<evidence type="ECO:0000313" key="3">
    <source>
        <dbReference type="Proteomes" id="UP001301152"/>
    </source>
</evidence>
<organism evidence="2 3">
    <name type="scientific">Acetobacter thailandicus</name>
    <dbReference type="NCBI Taxonomy" id="1502842"/>
    <lineage>
        <taxon>Bacteria</taxon>
        <taxon>Pseudomonadati</taxon>
        <taxon>Pseudomonadota</taxon>
        <taxon>Alphaproteobacteria</taxon>
        <taxon>Acetobacterales</taxon>
        <taxon>Acetobacteraceae</taxon>
        <taxon>Acetobacter</taxon>
    </lineage>
</organism>
<reference evidence="2 3" key="1">
    <citation type="submission" date="2022-11" db="EMBL/GenBank/DDBJ databases">
        <title>Genome sequencing of Acetobacter type strain.</title>
        <authorList>
            <person name="Heo J."/>
            <person name="Lee D."/>
            <person name="Han B.-H."/>
            <person name="Hong S.-B."/>
            <person name="Kwon S.-W."/>
        </authorList>
    </citation>
    <scope>NUCLEOTIDE SEQUENCE [LARGE SCALE GENOMIC DNA]</scope>
    <source>
        <strain evidence="2 3">KACC 21253</strain>
    </source>
</reference>
<accession>A0ABT3QBC6</accession>
<feature type="transmembrane region" description="Helical" evidence="1">
    <location>
        <begin position="42"/>
        <end position="59"/>
    </location>
</feature>
<dbReference type="RefSeq" id="WP_173559396.1">
    <property type="nucleotide sequence ID" value="NZ_JAPIUZ010000001.1"/>
</dbReference>
<keyword evidence="1" id="KW-0812">Transmembrane</keyword>
<comment type="caution">
    <text evidence="2">The sequence shown here is derived from an EMBL/GenBank/DDBJ whole genome shotgun (WGS) entry which is preliminary data.</text>
</comment>
<feature type="transmembrane region" description="Helical" evidence="1">
    <location>
        <begin position="66"/>
        <end position="85"/>
    </location>
</feature>
<evidence type="ECO:0000256" key="1">
    <source>
        <dbReference type="SAM" id="Phobius"/>
    </source>
</evidence>
<protein>
    <submittedName>
        <fullName evidence="2">Uncharacterized protein</fullName>
    </submittedName>
</protein>
<name>A0ABT3QBC6_9PROT</name>
<sequence length="123" mass="13975">MYIQIPKIVNEWLVEFFSITLLILGVPLACAGVYFIVCGESFYCFFMGVGFTASGYLVARRLPEGVWVYLFTWAAACCWALWGARADISEALPWLVVPGIFVVPAVMLLPTLYRIRREKNLRK</sequence>
<dbReference type="Proteomes" id="UP001301152">
    <property type="component" value="Unassembled WGS sequence"/>
</dbReference>
<feature type="transmembrane region" description="Helical" evidence="1">
    <location>
        <begin position="91"/>
        <end position="113"/>
    </location>
</feature>
<dbReference type="EMBL" id="JAPIUZ010000001">
    <property type="protein sequence ID" value="MCX2562580.1"/>
    <property type="molecule type" value="Genomic_DNA"/>
</dbReference>
<gene>
    <name evidence="2" type="ORF">OQ497_01165</name>
</gene>